<dbReference type="Pfam" id="PF12947">
    <property type="entry name" value="EGF_3"/>
    <property type="match status" value="3"/>
</dbReference>
<dbReference type="EMBL" id="VXIV02002561">
    <property type="protein sequence ID" value="KAF6024532.1"/>
    <property type="molecule type" value="Genomic_DNA"/>
</dbReference>
<dbReference type="PANTHER" id="PTHR24050">
    <property type="entry name" value="PA14 DOMAIN-CONTAINING PROTEIN"/>
    <property type="match status" value="1"/>
</dbReference>
<dbReference type="FunFam" id="2.10.25.10:FF:000653">
    <property type="entry name" value="Putative Fibrillin-1"/>
    <property type="match status" value="1"/>
</dbReference>
<accession>A0A7J7JE01</accession>
<dbReference type="PROSITE" id="PS01187">
    <property type="entry name" value="EGF_CA"/>
    <property type="match status" value="2"/>
</dbReference>
<dbReference type="SUPFAM" id="SSF57184">
    <property type="entry name" value="Growth factor receptor domain"/>
    <property type="match status" value="2"/>
</dbReference>
<feature type="signal peptide" evidence="6">
    <location>
        <begin position="1"/>
        <end position="19"/>
    </location>
</feature>
<feature type="domain" description="EGF-like" evidence="7">
    <location>
        <begin position="60"/>
        <end position="102"/>
    </location>
</feature>
<name>A0A7J7JE01_BUGNE</name>
<feature type="domain" description="EGF-like" evidence="7">
    <location>
        <begin position="144"/>
        <end position="185"/>
    </location>
</feature>
<evidence type="ECO:0000256" key="4">
    <source>
        <dbReference type="ARBA" id="ARBA00023157"/>
    </source>
</evidence>
<dbReference type="SMART" id="SM00179">
    <property type="entry name" value="EGF_CA"/>
    <property type="match status" value="3"/>
</dbReference>
<dbReference type="PROSITE" id="PS01186">
    <property type="entry name" value="EGF_2"/>
    <property type="match status" value="4"/>
</dbReference>
<dbReference type="InterPro" id="IPR024731">
    <property type="entry name" value="NELL2-like_EGF"/>
</dbReference>
<keyword evidence="1 5" id="KW-0245">EGF-like domain</keyword>
<dbReference type="PROSITE" id="PS00010">
    <property type="entry name" value="ASX_HYDROXYL"/>
    <property type="match status" value="3"/>
</dbReference>
<dbReference type="Gene3D" id="2.10.25.10">
    <property type="entry name" value="Laminin"/>
    <property type="match status" value="5"/>
</dbReference>
<dbReference type="GO" id="GO:0005509">
    <property type="term" value="F:calcium ion binding"/>
    <property type="evidence" value="ECO:0007669"/>
    <property type="project" value="InterPro"/>
</dbReference>
<evidence type="ECO:0000256" key="5">
    <source>
        <dbReference type="PROSITE-ProRule" id="PRU00076"/>
    </source>
</evidence>
<dbReference type="InterPro" id="IPR001881">
    <property type="entry name" value="EGF-like_Ca-bd_dom"/>
</dbReference>
<evidence type="ECO:0000313" key="8">
    <source>
        <dbReference type="EMBL" id="KAF6024532.1"/>
    </source>
</evidence>
<evidence type="ECO:0000313" key="9">
    <source>
        <dbReference type="Proteomes" id="UP000593567"/>
    </source>
</evidence>
<dbReference type="InterPro" id="IPR009030">
    <property type="entry name" value="Growth_fac_rcpt_cys_sf"/>
</dbReference>
<comment type="caution">
    <text evidence="5">Lacks conserved residue(s) required for the propagation of feature annotation.</text>
</comment>
<gene>
    <name evidence="8" type="ORF">EB796_017152</name>
</gene>
<dbReference type="CDD" id="cd00054">
    <property type="entry name" value="EGF_CA"/>
    <property type="match status" value="2"/>
</dbReference>
<dbReference type="PROSITE" id="PS50026">
    <property type="entry name" value="EGF_3"/>
    <property type="match status" value="5"/>
</dbReference>
<feature type="chain" id="PRO_5029596752" evidence="6">
    <location>
        <begin position="20"/>
        <end position="237"/>
    </location>
</feature>
<dbReference type="SMART" id="SM00181">
    <property type="entry name" value="EGF"/>
    <property type="match status" value="5"/>
</dbReference>
<feature type="domain" description="EGF-like" evidence="7">
    <location>
        <begin position="103"/>
        <end position="143"/>
    </location>
</feature>
<comment type="caution">
    <text evidence="8">The sequence shown here is derived from an EMBL/GenBank/DDBJ whole genome shotgun (WGS) entry which is preliminary data.</text>
</comment>
<evidence type="ECO:0000256" key="6">
    <source>
        <dbReference type="SAM" id="SignalP"/>
    </source>
</evidence>
<sequence length="237" mass="25263">MARIVVLLFLCLMVSSSYSDIVQCLGRTCSEHATCQFASRFFASCQCNPGFTGDGETCTDIDECLTKDTNNCHQNAVCINTEGSYRCECSSGFIGDGRNVCNDIKECYSHPCRGYNATCTDFDGGFSCTCPPGLTGDGISSCNDGVVCPDSSHVCSAHALCQYSPKLGIHCNCLPGFTGDGITCQDVDECAEDKHGCHINAACINTEGSFTCQCKHGFLGNGRTVCEGKLLLFNVLS</sequence>
<dbReference type="PANTHER" id="PTHR24050:SF28">
    <property type="entry name" value="UROMODULIN-LIKE"/>
    <property type="match status" value="1"/>
</dbReference>
<keyword evidence="2 6" id="KW-0732">Signal</keyword>
<evidence type="ECO:0000259" key="7">
    <source>
        <dbReference type="PROSITE" id="PS50026"/>
    </source>
</evidence>
<dbReference type="InterPro" id="IPR000742">
    <property type="entry name" value="EGF"/>
</dbReference>
<dbReference type="AlphaFoldDB" id="A0A7J7JE01"/>
<dbReference type="InterPro" id="IPR018097">
    <property type="entry name" value="EGF_Ca-bd_CS"/>
</dbReference>
<evidence type="ECO:0000256" key="1">
    <source>
        <dbReference type="ARBA" id="ARBA00022536"/>
    </source>
</evidence>
<feature type="domain" description="EGF-like" evidence="7">
    <location>
        <begin position="20"/>
        <end position="59"/>
    </location>
</feature>
<proteinExistence type="predicted"/>
<dbReference type="InterPro" id="IPR049883">
    <property type="entry name" value="NOTCH1_EGF-like"/>
</dbReference>
<dbReference type="FunFam" id="2.10.25.10:FF:000038">
    <property type="entry name" value="Fibrillin 2"/>
    <property type="match status" value="1"/>
</dbReference>
<keyword evidence="4" id="KW-1015">Disulfide bond</keyword>
<feature type="domain" description="EGF-like" evidence="7">
    <location>
        <begin position="186"/>
        <end position="227"/>
    </location>
</feature>
<dbReference type="Pfam" id="PF07645">
    <property type="entry name" value="EGF_CA"/>
    <property type="match status" value="2"/>
</dbReference>
<evidence type="ECO:0000256" key="3">
    <source>
        <dbReference type="ARBA" id="ARBA00022737"/>
    </source>
</evidence>
<keyword evidence="9" id="KW-1185">Reference proteome</keyword>
<reference evidence="8" key="1">
    <citation type="submission" date="2020-06" db="EMBL/GenBank/DDBJ databases">
        <title>Draft genome of Bugula neritina, a colonial animal packing powerful symbionts and potential medicines.</title>
        <authorList>
            <person name="Rayko M."/>
        </authorList>
    </citation>
    <scope>NUCLEOTIDE SEQUENCE [LARGE SCALE GENOMIC DNA]</scope>
    <source>
        <strain evidence="8">Kwan_BN1</strain>
    </source>
</reference>
<dbReference type="InterPro" id="IPR052235">
    <property type="entry name" value="Nephronectin_domain"/>
</dbReference>
<dbReference type="InterPro" id="IPR000152">
    <property type="entry name" value="EGF-type_Asp/Asn_hydroxyl_site"/>
</dbReference>
<organism evidence="8 9">
    <name type="scientific">Bugula neritina</name>
    <name type="common">Brown bryozoan</name>
    <name type="synonym">Sertularia neritina</name>
    <dbReference type="NCBI Taxonomy" id="10212"/>
    <lineage>
        <taxon>Eukaryota</taxon>
        <taxon>Metazoa</taxon>
        <taxon>Spiralia</taxon>
        <taxon>Lophotrochozoa</taxon>
        <taxon>Bryozoa</taxon>
        <taxon>Gymnolaemata</taxon>
        <taxon>Cheilostomatida</taxon>
        <taxon>Flustrina</taxon>
        <taxon>Buguloidea</taxon>
        <taxon>Bugulidae</taxon>
        <taxon>Bugula</taxon>
    </lineage>
</organism>
<keyword evidence="3" id="KW-0677">Repeat</keyword>
<evidence type="ECO:0000256" key="2">
    <source>
        <dbReference type="ARBA" id="ARBA00022729"/>
    </source>
</evidence>
<dbReference type="OrthoDB" id="41109at2759"/>
<protein>
    <submittedName>
        <fullName evidence="8">NID2</fullName>
    </submittedName>
</protein>
<dbReference type="Proteomes" id="UP000593567">
    <property type="component" value="Unassembled WGS sequence"/>
</dbReference>